<feature type="domain" description="Tyrosine specific protein phosphatases" evidence="1">
    <location>
        <begin position="62"/>
        <end position="132"/>
    </location>
</feature>
<sequence length="282" mass="31621">MIPGKLAQSPMPRLSDIPALTRYFTGVVALMDHHEAPLNYVESLASHGLEVLYIPTRDQHPVELLDLLKASFFIEHHVKSGGAVLVHCVSGLGRSSVVTASFLVFNGSTAYDAVMELRSIIPEALENPWQVKMVRTYEVFLNSLSELGLLRSVADWIKAADSRITRHLSKAIQFHIELHDPLHVNAPCMRQGLRQLITAYLSGKNILSHIDEELCLPETLDYDYSGRVVTLYIDTVDKPVVTLLCDDDCSVITNKAMECRKHALELLGGDIVFKWDYYSNYV</sequence>
<keyword evidence="3" id="KW-1185">Reference proteome</keyword>
<dbReference type="PROSITE" id="PS50056">
    <property type="entry name" value="TYR_PHOSPHATASE_2"/>
    <property type="match status" value="1"/>
</dbReference>
<dbReference type="HOGENOM" id="CLU_989029_0_0_2"/>
<dbReference type="Gene3D" id="3.90.190.10">
    <property type="entry name" value="Protein tyrosine phosphatase superfamily"/>
    <property type="match status" value="1"/>
</dbReference>
<reference evidence="2 3" key="1">
    <citation type="journal article" date="2012" name="J. Bacteriol.">
        <title>Complete Genome Sequence of Desulfurococcus fermentans, a Hyperthermophilic Cellulolytic Crenarchaeon Isolated from a Freshwater Hot Spring in Kamchatka, Russia.</title>
        <authorList>
            <person name="Susanti D."/>
            <person name="Johnson E.F."/>
            <person name="Rodriguez J.R."/>
            <person name="Anderson I."/>
            <person name="Perevalova A.A."/>
            <person name="Kyrpides N."/>
            <person name="Lucas S."/>
            <person name="Han J."/>
            <person name="Lapidus A."/>
            <person name="Cheng J.F."/>
            <person name="Goodwin L."/>
            <person name="Pitluck S."/>
            <person name="Mavrommatis K."/>
            <person name="Peters L."/>
            <person name="Land M.L."/>
            <person name="Hauser L."/>
            <person name="Gopalan V."/>
            <person name="Chan P.P."/>
            <person name="Lowe T.M."/>
            <person name="Atomi H."/>
            <person name="Bonch-Osmolovskaya E.A."/>
            <person name="Woyke T."/>
            <person name="Mukhopadhyay B."/>
        </authorList>
    </citation>
    <scope>NUCLEOTIDE SEQUENCE [LARGE SCALE GENOMIC DNA]</scope>
    <source>
        <strain evidence="2 3">DSM 16532</strain>
    </source>
</reference>
<dbReference type="PANTHER" id="PTHR46274:SF6">
    <property type="entry name" value="TYR_PHOSPHATASE_2 DOMAIN-CONTAINING PROTEIN"/>
    <property type="match status" value="1"/>
</dbReference>
<accession>I3XR95</accession>
<evidence type="ECO:0000313" key="3">
    <source>
        <dbReference type="Proteomes" id="UP000006175"/>
    </source>
</evidence>
<dbReference type="EMBL" id="CP003321">
    <property type="protein sequence ID" value="AFL66469.1"/>
    <property type="molecule type" value="Genomic_DNA"/>
</dbReference>
<organism evidence="2 3">
    <name type="scientific">Desulfurococcus amylolyticus DSM 16532</name>
    <dbReference type="NCBI Taxonomy" id="768672"/>
    <lineage>
        <taxon>Archaea</taxon>
        <taxon>Thermoproteota</taxon>
        <taxon>Thermoprotei</taxon>
        <taxon>Desulfurococcales</taxon>
        <taxon>Desulfurococcaceae</taxon>
        <taxon>Desulfurococcus</taxon>
    </lineage>
</organism>
<evidence type="ECO:0000259" key="1">
    <source>
        <dbReference type="PROSITE" id="PS50056"/>
    </source>
</evidence>
<dbReference type="Proteomes" id="UP000006175">
    <property type="component" value="Chromosome"/>
</dbReference>
<proteinExistence type="predicted"/>
<name>I3XR95_DESAM</name>
<dbReference type="InterPro" id="IPR029021">
    <property type="entry name" value="Prot-tyrosine_phosphatase-like"/>
</dbReference>
<gene>
    <name evidence="2" type="ORF">Desfe_0568</name>
</gene>
<dbReference type="Pfam" id="PF00782">
    <property type="entry name" value="DSPc"/>
    <property type="match status" value="1"/>
</dbReference>
<dbReference type="AlphaFoldDB" id="I3XR95"/>
<dbReference type="FunFam" id="3.90.190.10:FF:000157">
    <property type="entry name" value="Protein-tyrosine phosphatase"/>
    <property type="match status" value="1"/>
</dbReference>
<dbReference type="KEGG" id="dfd:Desfe_0568"/>
<dbReference type="PROSITE" id="PS00383">
    <property type="entry name" value="TYR_PHOSPHATASE_1"/>
    <property type="match status" value="1"/>
</dbReference>
<dbReference type="PANTHER" id="PTHR46274">
    <property type="entry name" value="PHOSPHATIDYLINOSITOL PHOSPHATASE"/>
    <property type="match status" value="1"/>
</dbReference>
<dbReference type="eggNOG" id="arCOG03413">
    <property type="taxonomic scope" value="Archaea"/>
</dbReference>
<protein>
    <submittedName>
        <fullName evidence="2">Dual specificity protein phosphatase</fullName>
    </submittedName>
</protein>
<dbReference type="InterPro" id="IPR000340">
    <property type="entry name" value="Dual-sp_phosphatase_cat-dom"/>
</dbReference>
<dbReference type="InterPro" id="IPR000387">
    <property type="entry name" value="Tyr_Pase_dom"/>
</dbReference>
<dbReference type="SUPFAM" id="SSF52799">
    <property type="entry name" value="(Phosphotyrosine protein) phosphatases II"/>
    <property type="match status" value="1"/>
</dbReference>
<dbReference type="InterPro" id="IPR016130">
    <property type="entry name" value="Tyr_Pase_AS"/>
</dbReference>
<evidence type="ECO:0000313" key="2">
    <source>
        <dbReference type="EMBL" id="AFL66469.1"/>
    </source>
</evidence>